<feature type="region of interest" description="Disordered" evidence="5">
    <location>
        <begin position="201"/>
        <end position="226"/>
    </location>
</feature>
<gene>
    <name evidence="7" type="ORF">FCI23_38690</name>
</gene>
<evidence type="ECO:0000256" key="3">
    <source>
        <dbReference type="ARBA" id="ARBA00023163"/>
    </source>
</evidence>
<dbReference type="RefSeq" id="WP_136728845.1">
    <property type="nucleotide sequence ID" value="NZ_SUMC01000063.1"/>
</dbReference>
<dbReference type="EMBL" id="SUMC01000063">
    <property type="protein sequence ID" value="TKA02177.1"/>
    <property type="molecule type" value="Genomic_DNA"/>
</dbReference>
<evidence type="ECO:0000313" key="8">
    <source>
        <dbReference type="Proteomes" id="UP000305778"/>
    </source>
</evidence>
<dbReference type="InterPro" id="IPR001647">
    <property type="entry name" value="HTH_TetR"/>
</dbReference>
<keyword evidence="2 4" id="KW-0238">DNA-binding</keyword>
<comment type="caution">
    <text evidence="7">The sequence shown here is derived from an EMBL/GenBank/DDBJ whole genome shotgun (WGS) entry which is preliminary data.</text>
</comment>
<dbReference type="SUPFAM" id="SSF48498">
    <property type="entry name" value="Tetracyclin repressor-like, C-terminal domain"/>
    <property type="match status" value="1"/>
</dbReference>
<dbReference type="AlphaFoldDB" id="A0A4U0S2E2"/>
<dbReference type="InterPro" id="IPR050109">
    <property type="entry name" value="HTH-type_TetR-like_transc_reg"/>
</dbReference>
<accession>A0A4U0S2E2</accession>
<evidence type="ECO:0000256" key="2">
    <source>
        <dbReference type="ARBA" id="ARBA00023125"/>
    </source>
</evidence>
<dbReference type="InterPro" id="IPR036271">
    <property type="entry name" value="Tet_transcr_reg_TetR-rel_C_sf"/>
</dbReference>
<keyword evidence="3" id="KW-0804">Transcription</keyword>
<dbReference type="Gene3D" id="1.10.357.10">
    <property type="entry name" value="Tetracycline Repressor, domain 2"/>
    <property type="match status" value="1"/>
</dbReference>
<evidence type="ECO:0000256" key="4">
    <source>
        <dbReference type="PROSITE-ProRule" id="PRU00335"/>
    </source>
</evidence>
<dbReference type="Pfam" id="PF00440">
    <property type="entry name" value="TetR_N"/>
    <property type="match status" value="1"/>
</dbReference>
<sequence>MTDRLPHPLRSDALDNRERILDAARALFSADGLDVPMREIARRAGVGPATLYRRFPTKQMLVADAFADQLRACRAIVDEGCADPDPWRGLCLVIEKICELHARDRGFTEAFLSTFPGVTDVAASREYTVKAVAELAQRAKEAGHLRPDFVLDDLILILMANKGIHATSTATQVMASRRFAGLVIQAFEACPQHAPLPPAARLASAAPHSGRLVSQPGRVRLRSGRR</sequence>
<dbReference type="Proteomes" id="UP000305778">
    <property type="component" value="Unassembled WGS sequence"/>
</dbReference>
<evidence type="ECO:0000259" key="6">
    <source>
        <dbReference type="PROSITE" id="PS50977"/>
    </source>
</evidence>
<evidence type="ECO:0000313" key="7">
    <source>
        <dbReference type="EMBL" id="TKA02177.1"/>
    </source>
</evidence>
<proteinExistence type="predicted"/>
<dbReference type="PANTHER" id="PTHR30055:SF234">
    <property type="entry name" value="HTH-TYPE TRANSCRIPTIONAL REGULATOR BETI"/>
    <property type="match status" value="1"/>
</dbReference>
<organism evidence="7 8">
    <name type="scientific">Actinacidiphila oryziradicis</name>
    <dbReference type="NCBI Taxonomy" id="2571141"/>
    <lineage>
        <taxon>Bacteria</taxon>
        <taxon>Bacillati</taxon>
        <taxon>Actinomycetota</taxon>
        <taxon>Actinomycetes</taxon>
        <taxon>Kitasatosporales</taxon>
        <taxon>Streptomycetaceae</taxon>
        <taxon>Actinacidiphila</taxon>
    </lineage>
</organism>
<dbReference type="PRINTS" id="PR00455">
    <property type="entry name" value="HTHTETR"/>
</dbReference>
<dbReference type="Pfam" id="PF21597">
    <property type="entry name" value="TetR_C_43"/>
    <property type="match status" value="1"/>
</dbReference>
<dbReference type="SUPFAM" id="SSF46689">
    <property type="entry name" value="Homeodomain-like"/>
    <property type="match status" value="1"/>
</dbReference>
<dbReference type="InterPro" id="IPR049445">
    <property type="entry name" value="TetR_SbtR-like_C"/>
</dbReference>
<dbReference type="GO" id="GO:0003700">
    <property type="term" value="F:DNA-binding transcription factor activity"/>
    <property type="evidence" value="ECO:0007669"/>
    <property type="project" value="TreeGrafter"/>
</dbReference>
<protein>
    <submittedName>
        <fullName evidence="7">TetR/AcrR family transcriptional regulator</fullName>
    </submittedName>
</protein>
<dbReference type="GO" id="GO:0000976">
    <property type="term" value="F:transcription cis-regulatory region binding"/>
    <property type="evidence" value="ECO:0007669"/>
    <property type="project" value="TreeGrafter"/>
</dbReference>
<feature type="domain" description="HTH tetR-type" evidence="6">
    <location>
        <begin position="14"/>
        <end position="73"/>
    </location>
</feature>
<feature type="DNA-binding region" description="H-T-H motif" evidence="4">
    <location>
        <begin position="36"/>
        <end position="55"/>
    </location>
</feature>
<dbReference type="PROSITE" id="PS50977">
    <property type="entry name" value="HTH_TETR_2"/>
    <property type="match status" value="1"/>
</dbReference>
<dbReference type="PANTHER" id="PTHR30055">
    <property type="entry name" value="HTH-TYPE TRANSCRIPTIONAL REGULATOR RUTR"/>
    <property type="match status" value="1"/>
</dbReference>
<keyword evidence="8" id="KW-1185">Reference proteome</keyword>
<evidence type="ECO:0000256" key="5">
    <source>
        <dbReference type="SAM" id="MobiDB-lite"/>
    </source>
</evidence>
<evidence type="ECO:0000256" key="1">
    <source>
        <dbReference type="ARBA" id="ARBA00023015"/>
    </source>
</evidence>
<dbReference type="OrthoDB" id="9795011at2"/>
<keyword evidence="1" id="KW-0805">Transcription regulation</keyword>
<dbReference type="InterPro" id="IPR009057">
    <property type="entry name" value="Homeodomain-like_sf"/>
</dbReference>
<reference evidence="7 8" key="1">
    <citation type="submission" date="2019-04" db="EMBL/GenBank/DDBJ databases">
        <title>Streptomyces oryziradicis sp. nov., a novel actinomycete isolated from rhizosphere soil of rice (Oryza sativa L.).</title>
        <authorList>
            <person name="Li C."/>
        </authorList>
    </citation>
    <scope>NUCLEOTIDE SEQUENCE [LARGE SCALE GENOMIC DNA]</scope>
    <source>
        <strain evidence="7 8">NEAU-C40</strain>
    </source>
</reference>
<name>A0A4U0S2E2_9ACTN</name>